<accession>A0A2G9QA53</accession>
<evidence type="ECO:0000313" key="2">
    <source>
        <dbReference type="Proteomes" id="UP000228934"/>
    </source>
</evidence>
<keyword evidence="2" id="KW-1185">Reference proteome</keyword>
<proteinExistence type="predicted"/>
<reference evidence="2" key="1">
    <citation type="journal article" date="2017" name="Nat. Commun.">
        <title>The North American bullfrog draft genome provides insight into hormonal regulation of long noncoding RNA.</title>
        <authorList>
            <person name="Hammond S.A."/>
            <person name="Warren R.L."/>
            <person name="Vandervalk B.P."/>
            <person name="Kucuk E."/>
            <person name="Khan H."/>
            <person name="Gibb E.A."/>
            <person name="Pandoh P."/>
            <person name="Kirk H."/>
            <person name="Zhao Y."/>
            <person name="Jones M."/>
            <person name="Mungall A.J."/>
            <person name="Coope R."/>
            <person name="Pleasance S."/>
            <person name="Moore R.A."/>
            <person name="Holt R.A."/>
            <person name="Round J.M."/>
            <person name="Ohora S."/>
            <person name="Walle B.V."/>
            <person name="Veldhoen N."/>
            <person name="Helbing C.C."/>
            <person name="Birol I."/>
        </authorList>
    </citation>
    <scope>NUCLEOTIDE SEQUENCE [LARGE SCALE GENOMIC DNA]</scope>
</reference>
<sequence>MQGPRDHHLDLTSATIFLQLLGDTPFLMADICRLKRKPSSDEDYWDCSVCTFKNSTEVFKYLCL</sequence>
<dbReference type="AlphaFoldDB" id="A0A2G9QA53"/>
<name>A0A2G9QA53_AQUCT</name>
<evidence type="ECO:0000313" key="1">
    <source>
        <dbReference type="EMBL" id="PIO12051.1"/>
    </source>
</evidence>
<dbReference type="Proteomes" id="UP000228934">
    <property type="component" value="Unassembled WGS sequence"/>
</dbReference>
<protein>
    <submittedName>
        <fullName evidence="1">Uncharacterized protein</fullName>
    </submittedName>
</protein>
<dbReference type="OrthoDB" id="10063208at2759"/>
<gene>
    <name evidence="1" type="ORF">AB205_0087550</name>
</gene>
<feature type="non-terminal residue" evidence="1">
    <location>
        <position position="64"/>
    </location>
</feature>
<dbReference type="EMBL" id="KZ060608">
    <property type="protein sequence ID" value="PIO12051.1"/>
    <property type="molecule type" value="Genomic_DNA"/>
</dbReference>
<organism evidence="1 2">
    <name type="scientific">Aquarana catesbeiana</name>
    <name type="common">American bullfrog</name>
    <name type="synonym">Rana catesbeiana</name>
    <dbReference type="NCBI Taxonomy" id="8400"/>
    <lineage>
        <taxon>Eukaryota</taxon>
        <taxon>Metazoa</taxon>
        <taxon>Chordata</taxon>
        <taxon>Craniata</taxon>
        <taxon>Vertebrata</taxon>
        <taxon>Euteleostomi</taxon>
        <taxon>Amphibia</taxon>
        <taxon>Batrachia</taxon>
        <taxon>Anura</taxon>
        <taxon>Neobatrachia</taxon>
        <taxon>Ranoidea</taxon>
        <taxon>Ranidae</taxon>
        <taxon>Aquarana</taxon>
    </lineage>
</organism>